<dbReference type="Pfam" id="PF00668">
    <property type="entry name" value="Condensation"/>
    <property type="match status" value="1"/>
</dbReference>
<dbReference type="InterPro" id="IPR041464">
    <property type="entry name" value="TubC_N"/>
</dbReference>
<feature type="domain" description="Condensation" evidence="1">
    <location>
        <begin position="59"/>
        <end position="509"/>
    </location>
</feature>
<dbReference type="SUPFAM" id="SSF56801">
    <property type="entry name" value="Acetyl-CoA synthetase-like"/>
    <property type="match status" value="1"/>
</dbReference>
<dbReference type="EMBL" id="RSAS01000026">
    <property type="protein sequence ID" value="RRR78221.1"/>
    <property type="molecule type" value="Genomic_DNA"/>
</dbReference>
<feature type="domain" description="TubC N-terminal docking" evidence="2">
    <location>
        <begin position="6"/>
        <end position="54"/>
    </location>
</feature>
<dbReference type="PANTHER" id="PTHR45527:SF1">
    <property type="entry name" value="FATTY ACID SYNTHASE"/>
    <property type="match status" value="1"/>
</dbReference>
<dbReference type="GO" id="GO:0044550">
    <property type="term" value="P:secondary metabolite biosynthetic process"/>
    <property type="evidence" value="ECO:0007669"/>
    <property type="project" value="TreeGrafter"/>
</dbReference>
<dbReference type="GO" id="GO:0005737">
    <property type="term" value="C:cytoplasm"/>
    <property type="evidence" value="ECO:0007669"/>
    <property type="project" value="TreeGrafter"/>
</dbReference>
<dbReference type="GO" id="GO:0003824">
    <property type="term" value="F:catalytic activity"/>
    <property type="evidence" value="ECO:0007669"/>
    <property type="project" value="InterPro"/>
</dbReference>
<dbReference type="InterPro" id="IPR044894">
    <property type="entry name" value="TubC_N_sf"/>
</dbReference>
<dbReference type="Proteomes" id="UP000280307">
    <property type="component" value="Unassembled WGS sequence"/>
</dbReference>
<dbReference type="Gene3D" id="3.30.559.10">
    <property type="entry name" value="Chloramphenicol acetyltransferase-like domain"/>
    <property type="match status" value="1"/>
</dbReference>
<evidence type="ECO:0000259" key="1">
    <source>
        <dbReference type="Pfam" id="PF00668"/>
    </source>
</evidence>
<evidence type="ECO:0008006" key="5">
    <source>
        <dbReference type="Google" id="ProtNLM"/>
    </source>
</evidence>
<reference evidence="3 4" key="1">
    <citation type="submission" date="2018-12" db="EMBL/GenBank/DDBJ databases">
        <title>Genome Sequence of Candidatus Viridilinea halotolerans isolated from saline sulfide-rich spring.</title>
        <authorList>
            <person name="Grouzdev D.S."/>
            <person name="Burganskaya E.I."/>
            <person name="Krutkina M.S."/>
            <person name="Sukhacheva M.V."/>
            <person name="Gorlenko V.M."/>
        </authorList>
    </citation>
    <scope>NUCLEOTIDE SEQUENCE [LARGE SCALE GENOMIC DNA]</scope>
    <source>
        <strain evidence="3">Chok-6</strain>
    </source>
</reference>
<proteinExistence type="predicted"/>
<dbReference type="InterPro" id="IPR001242">
    <property type="entry name" value="Condensation_dom"/>
</dbReference>
<dbReference type="GO" id="GO:0043041">
    <property type="term" value="P:amino acid activation for nonribosomal peptide biosynthetic process"/>
    <property type="evidence" value="ECO:0007669"/>
    <property type="project" value="TreeGrafter"/>
</dbReference>
<sequence length="542" mass="60635">MDHSASLIQQLTLQGIRLWLAGEKLRYAGPPQRLTPDILATLKRHKADVVRYLSTTQLLPASYGQQGLWSIHQQTAEEGAYTVSLAFEITGPLNVTLLRDVFQLLVARHEALRTRLVWQDGQVWQQVDGHQRAFIEEFAAPDWDAEERQRQLTALHVRPFDLAQGPLLRTTIIQHGPQACTLLISAHHAIVDGWSSFQLLDELWCFYESLAAGRTVPLAPVSHTYADYVAWQQQMLAQNEERLWAFWRDQVGDDYPILALPSDFARPPVRSLRGVHHAFRLSSELTTRLKGVAQTQQVTLYVLLLASYQLLLQRHTGQPALMVGLPMAGRMSAAFGETIGYLTSPVVLRSEVDSTLSLAELLAQVKARTLAALDHQDYPFARLVERLNPPRDPSRPLLFQSNFVLQRPHRSQALLQTASGQQVSDLHVRMLPLPLFAGQEDIALELLETDTGLEGIFKGSADLFTSATLARMSQRWEVLLEAIAGDPQRSLATPLAALPILTPTERQQLLVEWNNTSAPFPQDRCIHHLIAAQAARTPDAIA</sequence>
<gene>
    <name evidence="3" type="ORF">EI684_00600</name>
</gene>
<evidence type="ECO:0000259" key="2">
    <source>
        <dbReference type="Pfam" id="PF18563"/>
    </source>
</evidence>
<dbReference type="Gene3D" id="3.30.559.30">
    <property type="entry name" value="Nonribosomal peptide synthetase, condensation domain"/>
    <property type="match status" value="1"/>
</dbReference>
<dbReference type="Gene3D" id="1.10.10.1830">
    <property type="entry name" value="Non-ribosomal peptide synthase, adenylation domain"/>
    <property type="match status" value="1"/>
</dbReference>
<accession>A0A426UBM3</accession>
<dbReference type="InterPro" id="IPR023213">
    <property type="entry name" value="CAT-like_dom_sf"/>
</dbReference>
<organism evidence="3 4">
    <name type="scientific">Candidatus Viridilinea halotolerans</name>
    <dbReference type="NCBI Taxonomy" id="2491704"/>
    <lineage>
        <taxon>Bacteria</taxon>
        <taxon>Bacillati</taxon>
        <taxon>Chloroflexota</taxon>
        <taxon>Chloroflexia</taxon>
        <taxon>Chloroflexales</taxon>
        <taxon>Chloroflexineae</taxon>
        <taxon>Oscillochloridaceae</taxon>
        <taxon>Candidatus Viridilinea</taxon>
    </lineage>
</organism>
<evidence type="ECO:0000313" key="4">
    <source>
        <dbReference type="Proteomes" id="UP000280307"/>
    </source>
</evidence>
<dbReference type="AlphaFoldDB" id="A0A426UBM3"/>
<name>A0A426UBM3_9CHLR</name>
<evidence type="ECO:0000313" key="3">
    <source>
        <dbReference type="EMBL" id="RRR78221.1"/>
    </source>
</evidence>
<dbReference type="SUPFAM" id="SSF52777">
    <property type="entry name" value="CoA-dependent acyltransferases"/>
    <property type="match status" value="2"/>
</dbReference>
<comment type="caution">
    <text evidence="3">The sequence shown here is derived from an EMBL/GenBank/DDBJ whole genome shotgun (WGS) entry which is preliminary data.</text>
</comment>
<dbReference type="PANTHER" id="PTHR45527">
    <property type="entry name" value="NONRIBOSOMAL PEPTIDE SYNTHETASE"/>
    <property type="match status" value="1"/>
</dbReference>
<protein>
    <recommendedName>
        <fullName evidence="5">Non-ribosomal peptide synthetase</fullName>
    </recommendedName>
</protein>
<dbReference type="GO" id="GO:0008610">
    <property type="term" value="P:lipid biosynthetic process"/>
    <property type="evidence" value="ECO:0007669"/>
    <property type="project" value="UniProtKB-ARBA"/>
</dbReference>
<dbReference type="CDD" id="cd19531">
    <property type="entry name" value="LCL_NRPS-like"/>
    <property type="match status" value="1"/>
</dbReference>
<feature type="non-terminal residue" evidence="3">
    <location>
        <position position="542"/>
    </location>
</feature>
<dbReference type="GO" id="GO:0031177">
    <property type="term" value="F:phosphopantetheine binding"/>
    <property type="evidence" value="ECO:0007669"/>
    <property type="project" value="TreeGrafter"/>
</dbReference>
<dbReference type="Pfam" id="PF18563">
    <property type="entry name" value="TubC_N"/>
    <property type="match status" value="1"/>
</dbReference>